<evidence type="ECO:0000256" key="5">
    <source>
        <dbReference type="ARBA" id="ARBA00023237"/>
    </source>
</evidence>
<evidence type="ECO:0000256" key="1">
    <source>
        <dbReference type="ARBA" id="ARBA00004442"/>
    </source>
</evidence>
<protein>
    <submittedName>
        <fullName evidence="7">MipA/OmpV family protein</fullName>
    </submittedName>
</protein>
<dbReference type="Pfam" id="PF06629">
    <property type="entry name" value="MipA"/>
    <property type="match status" value="1"/>
</dbReference>
<evidence type="ECO:0000313" key="8">
    <source>
        <dbReference type="Proteomes" id="UP000234882"/>
    </source>
</evidence>
<sequence length="256" mass="27469">MTRILPQIASPIAALVLAAGLASPAAAQTVLGKGQNKVAVDIGLGGAYSRTYKGSDEFKTRPWLILRDLALGGAGPSRDEGFRLSLNTNMVGPRNEDDDDRLEGLDDISRAYEFGIKATYNMGQTTGYATLRKGFGGHHGLTGEIGGKYRFEAGDRMTLWAGLKAGWGNARYNDTYFGVTDIEAARSDYTEYAPGNGFNSATASIEARYQVNPATAILGEMNFGRIIGDSADSPVVRDRNQPSVKLGIVRTLNFAF</sequence>
<proteinExistence type="inferred from homology"/>
<comment type="similarity">
    <text evidence="2">Belongs to the MipA/OmpV family.</text>
</comment>
<feature type="signal peptide" evidence="6">
    <location>
        <begin position="1"/>
        <end position="27"/>
    </location>
</feature>
<feature type="chain" id="PRO_5014914487" evidence="6">
    <location>
        <begin position="28"/>
        <end position="256"/>
    </location>
</feature>
<dbReference type="EMBL" id="CP025583">
    <property type="protein sequence ID" value="AUM73317.1"/>
    <property type="molecule type" value="Genomic_DNA"/>
</dbReference>
<organism evidence="7 8">
    <name type="scientific">Paracoccus jeotgali</name>
    <dbReference type="NCBI Taxonomy" id="2065379"/>
    <lineage>
        <taxon>Bacteria</taxon>
        <taxon>Pseudomonadati</taxon>
        <taxon>Pseudomonadota</taxon>
        <taxon>Alphaproteobacteria</taxon>
        <taxon>Rhodobacterales</taxon>
        <taxon>Paracoccaceae</taxon>
        <taxon>Paracoccus</taxon>
    </lineage>
</organism>
<evidence type="ECO:0000256" key="4">
    <source>
        <dbReference type="ARBA" id="ARBA00023136"/>
    </source>
</evidence>
<reference evidence="8" key="1">
    <citation type="submission" date="2017-12" db="EMBL/GenBank/DDBJ databases">
        <title>Genomic analysis of Paracoccus sp. CBA4604.</title>
        <authorList>
            <person name="Roh S.W."/>
            <person name="Kim J.Y."/>
            <person name="Kim J.S."/>
        </authorList>
    </citation>
    <scope>NUCLEOTIDE SEQUENCE [LARGE SCALE GENOMIC DNA]</scope>
    <source>
        <strain evidence="8">CBA4604</strain>
    </source>
</reference>
<evidence type="ECO:0000256" key="3">
    <source>
        <dbReference type="ARBA" id="ARBA00022729"/>
    </source>
</evidence>
<keyword evidence="5" id="KW-0998">Cell outer membrane</keyword>
<comment type="subcellular location">
    <subcellularLocation>
        <location evidence="1">Cell outer membrane</location>
    </subcellularLocation>
</comment>
<name>A0A2K9MCE3_9RHOB</name>
<dbReference type="RefSeq" id="WP_101498701.1">
    <property type="nucleotide sequence ID" value="NZ_CP025583.1"/>
</dbReference>
<evidence type="ECO:0000256" key="6">
    <source>
        <dbReference type="SAM" id="SignalP"/>
    </source>
</evidence>
<gene>
    <name evidence="7" type="ORF">CYR75_02540</name>
</gene>
<dbReference type="AlphaFoldDB" id="A0A2K9MCE3"/>
<keyword evidence="3 6" id="KW-0732">Signal</keyword>
<dbReference type="Proteomes" id="UP000234882">
    <property type="component" value="Chromosome"/>
</dbReference>
<dbReference type="KEGG" id="paru:CYR75_02540"/>
<dbReference type="PANTHER" id="PTHR38776:SF1">
    <property type="entry name" value="MLTA-INTERACTING PROTEIN-RELATED"/>
    <property type="match status" value="1"/>
</dbReference>
<dbReference type="GO" id="GO:0009279">
    <property type="term" value="C:cell outer membrane"/>
    <property type="evidence" value="ECO:0007669"/>
    <property type="project" value="UniProtKB-SubCell"/>
</dbReference>
<evidence type="ECO:0000313" key="7">
    <source>
        <dbReference type="EMBL" id="AUM73317.1"/>
    </source>
</evidence>
<dbReference type="PANTHER" id="PTHR38776">
    <property type="entry name" value="MLTA-INTERACTING PROTEIN-RELATED"/>
    <property type="match status" value="1"/>
</dbReference>
<evidence type="ECO:0000256" key="2">
    <source>
        <dbReference type="ARBA" id="ARBA00005722"/>
    </source>
</evidence>
<dbReference type="OrthoDB" id="5462484at2"/>
<keyword evidence="4" id="KW-0472">Membrane</keyword>
<keyword evidence="8" id="KW-1185">Reference proteome</keyword>
<accession>A0A2K9MCE3</accession>
<dbReference type="InterPro" id="IPR010583">
    <property type="entry name" value="MipA"/>
</dbReference>